<sequence length="254" mass="29232">MPKLRGQLGLDGVAHNETWRELKDFIDKTVRHHINLSAKPMPHPQHKKSIEYVTDNVCTAFKSLFSNPQTGKESRIMLKAYIMSTGNELRQRQKLGRGKVLENLKRGYSPPRPTPRPRRTHQVDQQKDDNAHRQSSSTYCLTEDHDHSHHQETKVKPVVVQPPPPPSRGTLRYPPMPGLSNRSQQVQDYSQPRPRAAVSDSEDELTLKPIRRRVDMEHEEIHDFLASCKPCLTHLYPYLVGYGCTDTDYLKVMS</sequence>
<protein>
    <submittedName>
        <fullName evidence="1">Uncharacterized protein</fullName>
    </submittedName>
</protein>
<reference evidence="1 2" key="1">
    <citation type="journal article" date="2019" name="Nat. Ecol. Evol.">
        <title>Megaphylogeny resolves global patterns of mushroom evolution.</title>
        <authorList>
            <person name="Varga T."/>
            <person name="Krizsan K."/>
            <person name="Foldi C."/>
            <person name="Dima B."/>
            <person name="Sanchez-Garcia M."/>
            <person name="Sanchez-Ramirez S."/>
            <person name="Szollosi G.J."/>
            <person name="Szarkandi J.G."/>
            <person name="Papp V."/>
            <person name="Albert L."/>
            <person name="Andreopoulos W."/>
            <person name="Angelini C."/>
            <person name="Antonin V."/>
            <person name="Barry K.W."/>
            <person name="Bougher N.L."/>
            <person name="Buchanan P."/>
            <person name="Buyck B."/>
            <person name="Bense V."/>
            <person name="Catcheside P."/>
            <person name="Chovatia M."/>
            <person name="Cooper J."/>
            <person name="Damon W."/>
            <person name="Desjardin D."/>
            <person name="Finy P."/>
            <person name="Geml J."/>
            <person name="Haridas S."/>
            <person name="Hughes K."/>
            <person name="Justo A."/>
            <person name="Karasinski D."/>
            <person name="Kautmanova I."/>
            <person name="Kiss B."/>
            <person name="Kocsube S."/>
            <person name="Kotiranta H."/>
            <person name="LaButti K.M."/>
            <person name="Lechner B.E."/>
            <person name="Liimatainen K."/>
            <person name="Lipzen A."/>
            <person name="Lukacs Z."/>
            <person name="Mihaltcheva S."/>
            <person name="Morgado L.N."/>
            <person name="Niskanen T."/>
            <person name="Noordeloos M.E."/>
            <person name="Ohm R.A."/>
            <person name="Ortiz-Santana B."/>
            <person name="Ovrebo C."/>
            <person name="Racz N."/>
            <person name="Riley R."/>
            <person name="Savchenko A."/>
            <person name="Shiryaev A."/>
            <person name="Soop K."/>
            <person name="Spirin V."/>
            <person name="Szebenyi C."/>
            <person name="Tomsovsky M."/>
            <person name="Tulloss R.E."/>
            <person name="Uehling J."/>
            <person name="Grigoriev I.V."/>
            <person name="Vagvolgyi C."/>
            <person name="Papp T."/>
            <person name="Martin F.M."/>
            <person name="Miettinen O."/>
            <person name="Hibbett D.S."/>
            <person name="Nagy L.G."/>
        </authorList>
    </citation>
    <scope>NUCLEOTIDE SEQUENCE [LARGE SCALE GENOMIC DNA]</scope>
    <source>
        <strain evidence="1 2">NL-1719</strain>
    </source>
</reference>
<proteinExistence type="predicted"/>
<dbReference type="EMBL" id="ML208610">
    <property type="protein sequence ID" value="TFK62030.1"/>
    <property type="molecule type" value="Genomic_DNA"/>
</dbReference>
<feature type="non-terminal residue" evidence="1">
    <location>
        <position position="254"/>
    </location>
</feature>
<name>A0ACD3A9E6_9AGAR</name>
<evidence type="ECO:0000313" key="2">
    <source>
        <dbReference type="Proteomes" id="UP000308600"/>
    </source>
</evidence>
<organism evidence="1 2">
    <name type="scientific">Pluteus cervinus</name>
    <dbReference type="NCBI Taxonomy" id="181527"/>
    <lineage>
        <taxon>Eukaryota</taxon>
        <taxon>Fungi</taxon>
        <taxon>Dikarya</taxon>
        <taxon>Basidiomycota</taxon>
        <taxon>Agaricomycotina</taxon>
        <taxon>Agaricomycetes</taxon>
        <taxon>Agaricomycetidae</taxon>
        <taxon>Agaricales</taxon>
        <taxon>Pluteineae</taxon>
        <taxon>Pluteaceae</taxon>
        <taxon>Pluteus</taxon>
    </lineage>
</organism>
<evidence type="ECO:0000313" key="1">
    <source>
        <dbReference type="EMBL" id="TFK62030.1"/>
    </source>
</evidence>
<accession>A0ACD3A9E6</accession>
<gene>
    <name evidence="1" type="ORF">BDN72DRAFT_849091</name>
</gene>
<dbReference type="Proteomes" id="UP000308600">
    <property type="component" value="Unassembled WGS sequence"/>
</dbReference>
<keyword evidence="2" id="KW-1185">Reference proteome</keyword>